<reference evidence="1" key="1">
    <citation type="submission" date="2021-09" db="EMBL/GenBank/DDBJ databases">
        <title>Complete genome sequence and metabolic characterization of Streptomyces tanashiensis DSM 731 the producer of antibacterial Kalafungin and diverse secondary metabolites.</title>
        <authorList>
            <person name="Abbasi M.N."/>
            <person name="Anwar M.N."/>
            <person name="Alam K."/>
            <person name="Shoaib M."/>
            <person name="Lin Z."/>
            <person name="Hayat M."/>
            <person name="Ali M.I."/>
            <person name="Malik H.M.T."/>
            <person name="Ahmed I."/>
            <person name="Li A."/>
            <person name="Hailong Wang H."/>
            <person name="Zhang Y."/>
        </authorList>
    </citation>
    <scope>NUCLEOTIDE SEQUENCE</scope>
    <source>
        <strain evidence="1">Kala</strain>
    </source>
</reference>
<dbReference type="Proteomes" id="UP001164506">
    <property type="component" value="Chromosome"/>
</dbReference>
<evidence type="ECO:0000313" key="2">
    <source>
        <dbReference type="Proteomes" id="UP001164506"/>
    </source>
</evidence>
<evidence type="ECO:0008006" key="3">
    <source>
        <dbReference type="Google" id="ProtNLM"/>
    </source>
</evidence>
<name>A0ABY6RB01_9ACTN</name>
<dbReference type="EMBL" id="CP084204">
    <property type="protein sequence ID" value="UZX26793.1"/>
    <property type="molecule type" value="Genomic_DNA"/>
</dbReference>
<evidence type="ECO:0000313" key="1">
    <source>
        <dbReference type="EMBL" id="UZX26793.1"/>
    </source>
</evidence>
<dbReference type="GeneID" id="95598085"/>
<accession>A0ABY6RB01</accession>
<dbReference type="RefSeq" id="WP_267260583.1">
    <property type="nucleotide sequence ID" value="NZ_CP084204.1"/>
</dbReference>
<gene>
    <name evidence="1" type="ORF">LDH80_01545</name>
</gene>
<protein>
    <recommendedName>
        <fullName evidence="3">Transposase</fullName>
    </recommendedName>
</protein>
<proteinExistence type="predicted"/>
<sequence>MPTPHDGKAGWTAGCRRVPTPSLTEAVLSVVMFRGGLADVDFIADLGDAGCLPASGITSASDFGDRLDQRVIRAFGSFGEGR</sequence>
<organism evidence="1 2">
    <name type="scientific">Streptomyces tanashiensis</name>
    <dbReference type="NCBI Taxonomy" id="67367"/>
    <lineage>
        <taxon>Bacteria</taxon>
        <taxon>Bacillati</taxon>
        <taxon>Actinomycetota</taxon>
        <taxon>Actinomycetes</taxon>
        <taxon>Kitasatosporales</taxon>
        <taxon>Streptomycetaceae</taxon>
        <taxon>Streptomyces</taxon>
    </lineage>
</organism>
<keyword evidence="2" id="KW-1185">Reference proteome</keyword>